<comment type="similarity">
    <text evidence="3">Belongs to the DNA gyrase inhibitor YacG family.</text>
</comment>
<feature type="binding site" evidence="3">
    <location>
        <position position="22"/>
    </location>
    <ligand>
        <name>Zn(2+)</name>
        <dbReference type="ChEBI" id="CHEBI:29105"/>
    </ligand>
</feature>
<comment type="function">
    <text evidence="3">Inhibits all the catalytic activities of DNA gyrase by preventing its interaction with DNA. Acts by binding directly to the C-terminal domain of GyrB, which probably disrupts DNA binding by the gyrase.</text>
</comment>
<gene>
    <name evidence="3" type="primary">yacG</name>
    <name evidence="4" type="ORF">AM2010_1130</name>
</gene>
<dbReference type="PANTHER" id="PTHR36150:SF1">
    <property type="entry name" value="DNA GYRASE INHIBITOR YACG"/>
    <property type="match status" value="1"/>
</dbReference>
<dbReference type="GO" id="GO:0008270">
    <property type="term" value="F:zinc ion binding"/>
    <property type="evidence" value="ECO:0007669"/>
    <property type="project" value="UniProtKB-UniRule"/>
</dbReference>
<keyword evidence="1 3" id="KW-0479">Metal-binding</keyword>
<dbReference type="InterPro" id="IPR013088">
    <property type="entry name" value="Znf_NHR/GATA"/>
</dbReference>
<accession>A0A0G3X6N1</accession>
<dbReference type="Gene3D" id="3.30.50.10">
    <property type="entry name" value="Erythroid Transcription Factor GATA-1, subunit A"/>
    <property type="match status" value="1"/>
</dbReference>
<keyword evidence="2 3" id="KW-0862">Zinc</keyword>
<keyword evidence="5" id="KW-1185">Reference proteome</keyword>
<dbReference type="PANTHER" id="PTHR36150">
    <property type="entry name" value="DNA GYRASE INHIBITOR YACG"/>
    <property type="match status" value="1"/>
</dbReference>
<dbReference type="STRING" id="543877.AM2010_1130"/>
<protein>
    <recommendedName>
        <fullName evidence="3">DNA gyrase inhibitor YacG</fullName>
    </recommendedName>
</protein>
<dbReference type="KEGG" id="amx:AM2010_1130"/>
<dbReference type="Pfam" id="PF03884">
    <property type="entry name" value="YacG"/>
    <property type="match status" value="1"/>
</dbReference>
<dbReference type="GO" id="GO:0008657">
    <property type="term" value="F:DNA topoisomerase type II (double strand cut, ATP-hydrolyzing) inhibitor activity"/>
    <property type="evidence" value="ECO:0007669"/>
    <property type="project" value="UniProtKB-UniRule"/>
</dbReference>
<dbReference type="Proteomes" id="UP000037643">
    <property type="component" value="Chromosome"/>
</dbReference>
<evidence type="ECO:0000313" key="4">
    <source>
        <dbReference type="EMBL" id="AKM07205.1"/>
    </source>
</evidence>
<dbReference type="SUPFAM" id="SSF57716">
    <property type="entry name" value="Glucocorticoid receptor-like (DNA-binding domain)"/>
    <property type="match status" value="1"/>
</dbReference>
<proteinExistence type="inferred from homology"/>
<evidence type="ECO:0000256" key="2">
    <source>
        <dbReference type="ARBA" id="ARBA00022833"/>
    </source>
</evidence>
<dbReference type="GO" id="GO:0006355">
    <property type="term" value="P:regulation of DNA-templated transcription"/>
    <property type="evidence" value="ECO:0007669"/>
    <property type="project" value="InterPro"/>
</dbReference>
<dbReference type="AlphaFoldDB" id="A0A0G3X6N1"/>
<dbReference type="EMBL" id="CP011805">
    <property type="protein sequence ID" value="AKM07205.1"/>
    <property type="molecule type" value="Genomic_DNA"/>
</dbReference>
<comment type="subunit">
    <text evidence="3">Interacts with GyrB.</text>
</comment>
<comment type="cofactor">
    <cofactor evidence="3">
        <name>Zn(2+)</name>
        <dbReference type="ChEBI" id="CHEBI:29105"/>
    </cofactor>
    <text evidence="3">Binds 1 zinc ion.</text>
</comment>
<dbReference type="OrthoDB" id="9809663at2"/>
<dbReference type="HAMAP" id="MF_00649">
    <property type="entry name" value="DNA_gyrase_inhibitor_YacG"/>
    <property type="match status" value="1"/>
</dbReference>
<name>A0A0G3X6N1_9SPHN</name>
<feature type="binding site" evidence="3">
    <location>
        <position position="7"/>
    </location>
    <ligand>
        <name>Zn(2+)</name>
        <dbReference type="ChEBI" id="CHEBI:29105"/>
    </ligand>
</feature>
<sequence>MTKPRPCPICKKPRSEEFTPFCSARCRDRDLAQWFTDGYAVPGRPASPDEIATED</sequence>
<dbReference type="PATRIC" id="fig|543877.4.peg.1146"/>
<evidence type="ECO:0000313" key="5">
    <source>
        <dbReference type="Proteomes" id="UP000037643"/>
    </source>
</evidence>
<evidence type="ECO:0000256" key="3">
    <source>
        <dbReference type="HAMAP-Rule" id="MF_00649"/>
    </source>
</evidence>
<feature type="binding site" evidence="3">
    <location>
        <position position="10"/>
    </location>
    <ligand>
        <name>Zn(2+)</name>
        <dbReference type="ChEBI" id="CHEBI:29105"/>
    </ligand>
</feature>
<evidence type="ECO:0000256" key="1">
    <source>
        <dbReference type="ARBA" id="ARBA00022723"/>
    </source>
</evidence>
<feature type="binding site" evidence="3">
    <location>
        <position position="26"/>
    </location>
    <ligand>
        <name>Zn(2+)</name>
        <dbReference type="ChEBI" id="CHEBI:29105"/>
    </ligand>
</feature>
<reference evidence="4 5" key="1">
    <citation type="submission" date="2015-06" db="EMBL/GenBank/DDBJ databases">
        <authorList>
            <person name="Kim K.M."/>
        </authorList>
    </citation>
    <scope>NUCLEOTIDE SEQUENCE [LARGE SCALE GENOMIC DNA]</scope>
    <source>
        <strain evidence="4 5">KCTC 22370</strain>
    </source>
</reference>
<dbReference type="RefSeq" id="WP_047806250.1">
    <property type="nucleotide sequence ID" value="NZ_CP011805.1"/>
</dbReference>
<dbReference type="InterPro" id="IPR005584">
    <property type="entry name" value="DNA_gyrase_inhibitor_YacG"/>
</dbReference>
<organism evidence="4 5">
    <name type="scientific">Pelagerythrobacter marensis</name>
    <dbReference type="NCBI Taxonomy" id="543877"/>
    <lineage>
        <taxon>Bacteria</taxon>
        <taxon>Pseudomonadati</taxon>
        <taxon>Pseudomonadota</taxon>
        <taxon>Alphaproteobacteria</taxon>
        <taxon>Sphingomonadales</taxon>
        <taxon>Erythrobacteraceae</taxon>
        <taxon>Pelagerythrobacter</taxon>
    </lineage>
</organism>